<evidence type="ECO:0000313" key="5">
    <source>
        <dbReference type="Proteomes" id="UP000599074"/>
    </source>
</evidence>
<evidence type="ECO:0000313" key="4">
    <source>
        <dbReference type="EMBL" id="GII22973.1"/>
    </source>
</evidence>
<protein>
    <recommendedName>
        <fullName evidence="2">Anti-sigma factor antagonist</fullName>
    </recommendedName>
</protein>
<sequence>MDLGIETIGETVPVGTDATVVTLTGELDIASAGELERRLGVLLDTGHNRLVVDLAGLIFCDSTGIGTLVRANTDCLHEGGYLRLASPNRNISRVLAIVGLLDTFPVYSSVDAARRADADGLVVVGL</sequence>
<dbReference type="InterPro" id="IPR036513">
    <property type="entry name" value="STAS_dom_sf"/>
</dbReference>
<reference evidence="4" key="1">
    <citation type="submission" date="2021-01" db="EMBL/GenBank/DDBJ databases">
        <title>Whole genome shotgun sequence of Planosporangium mesophilum NBRC 109066.</title>
        <authorList>
            <person name="Komaki H."/>
            <person name="Tamura T."/>
        </authorList>
    </citation>
    <scope>NUCLEOTIDE SEQUENCE</scope>
    <source>
        <strain evidence="4">NBRC 109066</strain>
    </source>
</reference>
<dbReference type="GO" id="GO:0043856">
    <property type="term" value="F:anti-sigma factor antagonist activity"/>
    <property type="evidence" value="ECO:0007669"/>
    <property type="project" value="InterPro"/>
</dbReference>
<dbReference type="InterPro" id="IPR002645">
    <property type="entry name" value="STAS_dom"/>
</dbReference>
<name>A0A8J3TAH2_9ACTN</name>
<dbReference type="PROSITE" id="PS50801">
    <property type="entry name" value="STAS"/>
    <property type="match status" value="1"/>
</dbReference>
<dbReference type="CDD" id="cd07043">
    <property type="entry name" value="STAS_anti-anti-sigma_factors"/>
    <property type="match status" value="1"/>
</dbReference>
<comment type="caution">
    <text evidence="4">The sequence shown here is derived from an EMBL/GenBank/DDBJ whole genome shotgun (WGS) entry which is preliminary data.</text>
</comment>
<dbReference type="PANTHER" id="PTHR33495:SF2">
    <property type="entry name" value="ANTI-SIGMA FACTOR ANTAGONIST TM_1081-RELATED"/>
    <property type="match status" value="1"/>
</dbReference>
<organism evidence="4 5">
    <name type="scientific">Planosporangium mesophilum</name>
    <dbReference type="NCBI Taxonomy" id="689768"/>
    <lineage>
        <taxon>Bacteria</taxon>
        <taxon>Bacillati</taxon>
        <taxon>Actinomycetota</taxon>
        <taxon>Actinomycetes</taxon>
        <taxon>Micromonosporales</taxon>
        <taxon>Micromonosporaceae</taxon>
        <taxon>Planosporangium</taxon>
    </lineage>
</organism>
<evidence type="ECO:0000256" key="2">
    <source>
        <dbReference type="RuleBase" id="RU003749"/>
    </source>
</evidence>
<accession>A0A8J3TAH2</accession>
<evidence type="ECO:0000256" key="1">
    <source>
        <dbReference type="ARBA" id="ARBA00009013"/>
    </source>
</evidence>
<dbReference type="Gene3D" id="3.30.750.24">
    <property type="entry name" value="STAS domain"/>
    <property type="match status" value="1"/>
</dbReference>
<dbReference type="NCBIfam" id="TIGR00377">
    <property type="entry name" value="ant_ant_sig"/>
    <property type="match status" value="1"/>
</dbReference>
<dbReference type="RefSeq" id="WP_168115494.1">
    <property type="nucleotide sequence ID" value="NZ_BOON01000023.1"/>
</dbReference>
<dbReference type="Pfam" id="PF01740">
    <property type="entry name" value="STAS"/>
    <property type="match status" value="1"/>
</dbReference>
<comment type="similarity">
    <text evidence="1 2">Belongs to the anti-sigma-factor antagonist family.</text>
</comment>
<dbReference type="Proteomes" id="UP000599074">
    <property type="component" value="Unassembled WGS sequence"/>
</dbReference>
<dbReference type="AlphaFoldDB" id="A0A8J3TAH2"/>
<gene>
    <name evidence="4" type="ORF">Pme01_25700</name>
</gene>
<keyword evidence="5" id="KW-1185">Reference proteome</keyword>
<dbReference type="SUPFAM" id="SSF52091">
    <property type="entry name" value="SpoIIaa-like"/>
    <property type="match status" value="1"/>
</dbReference>
<dbReference type="PANTHER" id="PTHR33495">
    <property type="entry name" value="ANTI-SIGMA FACTOR ANTAGONIST TM_1081-RELATED-RELATED"/>
    <property type="match status" value="1"/>
</dbReference>
<dbReference type="EMBL" id="BOON01000023">
    <property type="protein sequence ID" value="GII22973.1"/>
    <property type="molecule type" value="Genomic_DNA"/>
</dbReference>
<feature type="domain" description="STAS" evidence="3">
    <location>
        <begin position="8"/>
        <end position="117"/>
    </location>
</feature>
<dbReference type="InterPro" id="IPR003658">
    <property type="entry name" value="Anti-sigma_ant"/>
</dbReference>
<proteinExistence type="inferred from homology"/>
<evidence type="ECO:0000259" key="3">
    <source>
        <dbReference type="PROSITE" id="PS50801"/>
    </source>
</evidence>